<reference evidence="1 2" key="1">
    <citation type="submission" date="2020-04" db="EMBL/GenBank/DDBJ databases">
        <title>Description of novel Gluconacetobacter.</title>
        <authorList>
            <person name="Sombolestani A."/>
        </authorList>
    </citation>
    <scope>NUCLEOTIDE SEQUENCE [LARGE SCALE GENOMIC DNA]</scope>
    <source>
        <strain evidence="1 2">LMG 7603</strain>
    </source>
</reference>
<organism evidence="1 2">
    <name type="scientific">Gluconacetobacter diazotrophicus</name>
    <name type="common">Acetobacter diazotrophicus</name>
    <dbReference type="NCBI Taxonomy" id="33996"/>
    <lineage>
        <taxon>Bacteria</taxon>
        <taxon>Pseudomonadati</taxon>
        <taxon>Pseudomonadota</taxon>
        <taxon>Alphaproteobacteria</taxon>
        <taxon>Acetobacterales</taxon>
        <taxon>Acetobacteraceae</taxon>
        <taxon>Gluconacetobacter</taxon>
    </lineage>
</organism>
<dbReference type="AlphaFoldDB" id="A0A7W4FEE8"/>
<accession>A0A7W4FEE8</accession>
<name>A0A7W4FEE8_GLUDI</name>
<evidence type="ECO:0000313" key="2">
    <source>
        <dbReference type="Proteomes" id="UP000550787"/>
    </source>
</evidence>
<gene>
    <name evidence="1" type="ORF">HLH33_07785</name>
</gene>
<dbReference type="RefSeq" id="WP_012225819.1">
    <property type="nucleotide sequence ID" value="NZ_JABEQG010000011.1"/>
</dbReference>
<proteinExistence type="predicted"/>
<dbReference type="EMBL" id="JABEQG010000011">
    <property type="protein sequence ID" value="MBB2156208.1"/>
    <property type="molecule type" value="Genomic_DNA"/>
</dbReference>
<comment type="caution">
    <text evidence="1">The sequence shown here is derived from an EMBL/GenBank/DDBJ whole genome shotgun (WGS) entry which is preliminary data.</text>
</comment>
<protein>
    <submittedName>
        <fullName evidence="1">Uncharacterized protein</fullName>
    </submittedName>
</protein>
<sequence length="141" mass="15183">MRVSSTSSIIVHLVQNSSASSQTLLNNSPSTPTTFSDMSPQEMEAAREQLTREGKITLHQSGEMALMDGYALEGVNGGKLVSGSSNMYSMIDNLISYQEKNGIGDVQGDIASLKSLRSILEEYDKNNQITASMASETALNE</sequence>
<dbReference type="Proteomes" id="UP000550787">
    <property type="component" value="Unassembled WGS sequence"/>
</dbReference>
<evidence type="ECO:0000313" key="1">
    <source>
        <dbReference type="EMBL" id="MBB2156208.1"/>
    </source>
</evidence>